<dbReference type="InterPro" id="IPR050491">
    <property type="entry name" value="AmpC-like"/>
</dbReference>
<dbReference type="Proteomes" id="UP001250662">
    <property type="component" value="Unassembled WGS sequence"/>
</dbReference>
<dbReference type="PANTHER" id="PTHR46825:SF9">
    <property type="entry name" value="BETA-LACTAMASE-RELATED DOMAIN-CONTAINING PROTEIN"/>
    <property type="match status" value="1"/>
</dbReference>
<evidence type="ECO:0000313" key="2">
    <source>
        <dbReference type="EMBL" id="MDT0622684.1"/>
    </source>
</evidence>
<name>A0ABU3BKI7_9FLAO</name>
<feature type="domain" description="Beta-lactamase-related" evidence="1">
    <location>
        <begin position="38"/>
        <end position="339"/>
    </location>
</feature>
<dbReference type="Gene3D" id="3.40.710.10">
    <property type="entry name" value="DD-peptidase/beta-lactamase superfamily"/>
    <property type="match status" value="1"/>
</dbReference>
<dbReference type="Pfam" id="PF00144">
    <property type="entry name" value="Beta-lactamase"/>
    <property type="match status" value="1"/>
</dbReference>
<dbReference type="EC" id="3.1.1.103" evidence="2"/>
<comment type="caution">
    <text evidence="2">The sequence shown here is derived from an EMBL/GenBank/DDBJ whole genome shotgun (WGS) entry which is preliminary data.</text>
</comment>
<gene>
    <name evidence="2" type="ORF">RM520_13725</name>
</gene>
<sequence>MKQTFIITFLFLGINAYSQELENPIIDRLDSQIEKYIDGISPGMAVGIVKDGATVFEKYIGYSNLEHEIKIDKNTSFNIASNAKQFTALCILRLIEQDKLALDDDIRKYLPELYKEIGYKITVSNLLTHTSGIRDVYGLWALKGKDWYELFIDNDDAIELLQSQTDLNFEPGKEYLYSNSNYILLTEIVEKVTGIKFKDFSNSLFTELGMKNSSFLTNYMAIIPNKARPYGNWNGWREYPIVTELNGDGGLFTTLEDQLKWEQTIQQNNGKYLSTSMIDQSQSTIGNVDFDDYGYGLMFGNYEGLNYTYHDGSTGAYNATFFRFADKNLSIVIMSNNGNVPTNYLAQQLTDIVFELDINNDKYPSVPKKTEILKNFKSVVGNYQNVDGTIIKISEKDGSLFREIYQREPVKMIKEKQSLFHYETNDKLKMNFSNIGKEQQKFTLYLASQKPGVYHKLPTEEIENGYDTSLNGTYFNEETDTEIVIEHVKDANYNIIKNGRKRDGKLITKDFLRMMSSYKIIVIRDENGDVQGLNLENGRIKNVIFKKQSV</sequence>
<dbReference type="GO" id="GO:0016787">
    <property type="term" value="F:hydrolase activity"/>
    <property type="evidence" value="ECO:0007669"/>
    <property type="project" value="UniProtKB-KW"/>
</dbReference>
<dbReference type="InterPro" id="IPR012338">
    <property type="entry name" value="Beta-lactam/transpept-like"/>
</dbReference>
<dbReference type="EMBL" id="JAVRHU010000005">
    <property type="protein sequence ID" value="MDT0622684.1"/>
    <property type="molecule type" value="Genomic_DNA"/>
</dbReference>
<evidence type="ECO:0000259" key="1">
    <source>
        <dbReference type="Pfam" id="PF00144"/>
    </source>
</evidence>
<organism evidence="2 3">
    <name type="scientific">Croceitalea vernalis</name>
    <dbReference type="NCBI Taxonomy" id="3075599"/>
    <lineage>
        <taxon>Bacteria</taxon>
        <taxon>Pseudomonadati</taxon>
        <taxon>Bacteroidota</taxon>
        <taxon>Flavobacteriia</taxon>
        <taxon>Flavobacteriales</taxon>
        <taxon>Flavobacteriaceae</taxon>
        <taxon>Croceitalea</taxon>
    </lineage>
</organism>
<protein>
    <submittedName>
        <fullName evidence="2">Serine hydrolase domain-containing protein</fullName>
        <ecNumber evidence="2">3.1.1.103</ecNumber>
    </submittedName>
</protein>
<dbReference type="RefSeq" id="WP_311386122.1">
    <property type="nucleotide sequence ID" value="NZ_JAVRHU010000005.1"/>
</dbReference>
<keyword evidence="2" id="KW-0378">Hydrolase</keyword>
<reference evidence="2 3" key="1">
    <citation type="submission" date="2023-09" db="EMBL/GenBank/DDBJ databases">
        <authorList>
            <person name="Rey-Velasco X."/>
        </authorList>
    </citation>
    <scope>NUCLEOTIDE SEQUENCE [LARGE SCALE GENOMIC DNA]</scope>
    <source>
        <strain evidence="2 3">P007</strain>
    </source>
</reference>
<accession>A0ABU3BKI7</accession>
<evidence type="ECO:0000313" key="3">
    <source>
        <dbReference type="Proteomes" id="UP001250662"/>
    </source>
</evidence>
<dbReference type="InterPro" id="IPR001466">
    <property type="entry name" value="Beta-lactam-related"/>
</dbReference>
<proteinExistence type="predicted"/>
<dbReference type="PANTHER" id="PTHR46825">
    <property type="entry name" value="D-ALANYL-D-ALANINE-CARBOXYPEPTIDASE/ENDOPEPTIDASE AMPH"/>
    <property type="match status" value="1"/>
</dbReference>
<keyword evidence="3" id="KW-1185">Reference proteome</keyword>
<dbReference type="SUPFAM" id="SSF56601">
    <property type="entry name" value="beta-lactamase/transpeptidase-like"/>
    <property type="match status" value="1"/>
</dbReference>